<proteinExistence type="predicted"/>
<gene>
    <name evidence="2" type="ORF">GCM10025862_13110</name>
</gene>
<dbReference type="Proteomes" id="UP001157109">
    <property type="component" value="Unassembled WGS sequence"/>
</dbReference>
<dbReference type="InterPro" id="IPR025629">
    <property type="entry name" value="DUF4287"/>
</dbReference>
<dbReference type="Pfam" id="PF18899">
    <property type="entry name" value="DUF5655"/>
    <property type="match status" value="1"/>
</dbReference>
<dbReference type="InterPro" id="IPR043714">
    <property type="entry name" value="DUF5655"/>
</dbReference>
<feature type="domain" description="DUF5655" evidence="1">
    <location>
        <begin position="80"/>
        <end position="192"/>
    </location>
</feature>
<keyword evidence="3" id="KW-1185">Reference proteome</keyword>
<dbReference type="EMBL" id="BSUJ01000001">
    <property type="protein sequence ID" value="GMA19290.1"/>
    <property type="molecule type" value="Genomic_DNA"/>
</dbReference>
<reference evidence="3" key="1">
    <citation type="journal article" date="2019" name="Int. J. Syst. Evol. Microbiol.">
        <title>The Global Catalogue of Microorganisms (GCM) 10K type strain sequencing project: providing services to taxonomists for standard genome sequencing and annotation.</title>
        <authorList>
            <consortium name="The Broad Institute Genomics Platform"/>
            <consortium name="The Broad Institute Genome Sequencing Center for Infectious Disease"/>
            <person name="Wu L."/>
            <person name="Ma J."/>
        </authorList>
    </citation>
    <scope>NUCLEOTIDE SEQUENCE [LARGE SCALE GENOMIC DNA]</scope>
    <source>
        <strain evidence="3">NBRC 105830</strain>
    </source>
</reference>
<organism evidence="2 3">
    <name type="scientific">Arsenicicoccus piscis</name>
    <dbReference type="NCBI Taxonomy" id="673954"/>
    <lineage>
        <taxon>Bacteria</taxon>
        <taxon>Bacillati</taxon>
        <taxon>Actinomycetota</taxon>
        <taxon>Actinomycetes</taxon>
        <taxon>Micrococcales</taxon>
        <taxon>Intrasporangiaceae</taxon>
        <taxon>Arsenicicoccus</taxon>
    </lineage>
</organism>
<dbReference type="Pfam" id="PF14117">
    <property type="entry name" value="DUF4287"/>
    <property type="match status" value="1"/>
</dbReference>
<sequence>MEPVQMMDAVTASMQARTGRALAEWVELVEQESGVDPLDQRAVRAWLKSVHGVPQNSQWAIAFEVAGRAGWVMPTPDQFADELFTGAKAALRPLHDALVIHAAALGADTEVQGRASYTPVVRKTQFVAVAPGPRSTLRVGLRYKQEAPDDERLSPAKGFAQAIHWLHLPADSDVEQSVTNLDPLLRAAYEQNG</sequence>
<accession>A0ABQ6HNX2</accession>
<name>A0ABQ6HNX2_9MICO</name>
<evidence type="ECO:0000259" key="1">
    <source>
        <dbReference type="Pfam" id="PF18899"/>
    </source>
</evidence>
<dbReference type="RefSeq" id="WP_284284278.1">
    <property type="nucleotide sequence ID" value="NZ_BSUJ01000001.1"/>
</dbReference>
<protein>
    <recommendedName>
        <fullName evidence="1">DUF5655 domain-containing protein</fullName>
    </recommendedName>
</protein>
<evidence type="ECO:0000313" key="2">
    <source>
        <dbReference type="EMBL" id="GMA19290.1"/>
    </source>
</evidence>
<evidence type="ECO:0000313" key="3">
    <source>
        <dbReference type="Proteomes" id="UP001157109"/>
    </source>
</evidence>
<comment type="caution">
    <text evidence="2">The sequence shown here is derived from an EMBL/GenBank/DDBJ whole genome shotgun (WGS) entry which is preliminary data.</text>
</comment>